<dbReference type="InterPro" id="IPR036650">
    <property type="entry name" value="CAT_RNA-bd_dom_sf"/>
</dbReference>
<dbReference type="SUPFAM" id="SSF50151">
    <property type="entry name" value="SacY-like RNA-binding domain"/>
    <property type="match status" value="1"/>
</dbReference>
<dbReference type="InterPro" id="IPR011608">
    <property type="entry name" value="PRD"/>
</dbReference>
<dbReference type="OrthoDB" id="9813552at2"/>
<dbReference type="PANTHER" id="PTHR30185:SF15">
    <property type="entry name" value="CRYPTIC BETA-GLUCOSIDE BGL OPERON ANTITERMINATOR"/>
    <property type="match status" value="1"/>
</dbReference>
<dbReference type="STRING" id="1423748.FC37_GL000044"/>
<dbReference type="RefSeq" id="WP_025005127.1">
    <property type="nucleotide sequence ID" value="NZ_AZEL01000005.1"/>
</dbReference>
<keyword evidence="1" id="KW-0677">Repeat</keyword>
<dbReference type="InterPro" id="IPR050661">
    <property type="entry name" value="BglG_antiterminators"/>
</dbReference>
<organism evidence="3 4">
    <name type="scientific">Lactobacillus gallinarum DSM 10532 = JCM 2011</name>
    <dbReference type="NCBI Taxonomy" id="1423748"/>
    <lineage>
        <taxon>Bacteria</taxon>
        <taxon>Bacillati</taxon>
        <taxon>Bacillota</taxon>
        <taxon>Bacilli</taxon>
        <taxon>Lactobacillales</taxon>
        <taxon>Lactobacillaceae</taxon>
        <taxon>Lactobacillus</taxon>
    </lineage>
</organism>
<dbReference type="SUPFAM" id="SSF63520">
    <property type="entry name" value="PTS-regulatory domain, PRD"/>
    <property type="match status" value="2"/>
</dbReference>
<dbReference type="EMBL" id="AZEL01000005">
    <property type="protein sequence ID" value="KRL25037.1"/>
    <property type="molecule type" value="Genomic_DNA"/>
</dbReference>
<evidence type="ECO:0000313" key="4">
    <source>
        <dbReference type="Proteomes" id="UP000051311"/>
    </source>
</evidence>
<dbReference type="Gene3D" id="2.30.24.10">
    <property type="entry name" value="CAT RNA-binding domain"/>
    <property type="match status" value="1"/>
</dbReference>
<feature type="domain" description="PRD" evidence="2">
    <location>
        <begin position="59"/>
        <end position="165"/>
    </location>
</feature>
<accession>A0A0R1NXX2</accession>
<dbReference type="PATRIC" id="fig|1423748.3.peg.48"/>
<dbReference type="Gene3D" id="1.10.1790.10">
    <property type="entry name" value="PRD domain"/>
    <property type="match status" value="2"/>
</dbReference>
<dbReference type="Proteomes" id="UP000051311">
    <property type="component" value="Unassembled WGS sequence"/>
</dbReference>
<dbReference type="GO" id="GO:0006355">
    <property type="term" value="P:regulation of DNA-templated transcription"/>
    <property type="evidence" value="ECO:0007669"/>
    <property type="project" value="InterPro"/>
</dbReference>
<evidence type="ECO:0000256" key="1">
    <source>
        <dbReference type="ARBA" id="ARBA00022737"/>
    </source>
</evidence>
<dbReference type="Pfam" id="PF00874">
    <property type="entry name" value="PRD"/>
    <property type="match status" value="2"/>
</dbReference>
<sequence length="277" mass="32239">MKFLKTFNNSAALAMNDQGQEEIVLGKGVGFGLKKGDPIDESKIERRFVTKDEVDQVKRFNPKTMEVTDKIIQLVEPLLQVKFNDFQYLALADHIDFAATRVKDHIDIDPANNNWEVKNLYPKEYVVAKKVVKLINQNMQIELPESESIFMTYHLVNAKSDVAQVQETVQITNLINGIIDIIQLQYSMQLDTSSFNYSRFISHLRILLVRFLRNKHKDEAPLDPAMLGFMKIKYSRAYETAERIATYLQAKMNWTLDTDDKFYLVLHIWRVTSRQEN</sequence>
<gene>
    <name evidence="3" type="ORF">FC37_GL000044</name>
</gene>
<evidence type="ECO:0000259" key="2">
    <source>
        <dbReference type="PROSITE" id="PS51372"/>
    </source>
</evidence>
<dbReference type="InterPro" id="IPR004341">
    <property type="entry name" value="CAT_RNA-bd_dom"/>
</dbReference>
<reference evidence="3 4" key="1">
    <citation type="journal article" date="2015" name="Genome Announc.">
        <title>Expanding the biotechnology potential of lactobacilli through comparative genomics of 213 strains and associated genera.</title>
        <authorList>
            <person name="Sun Z."/>
            <person name="Harris H.M."/>
            <person name="McCann A."/>
            <person name="Guo C."/>
            <person name="Argimon S."/>
            <person name="Zhang W."/>
            <person name="Yang X."/>
            <person name="Jeffery I.B."/>
            <person name="Cooney J.C."/>
            <person name="Kagawa T.F."/>
            <person name="Liu W."/>
            <person name="Song Y."/>
            <person name="Salvetti E."/>
            <person name="Wrobel A."/>
            <person name="Rasinkangas P."/>
            <person name="Parkhill J."/>
            <person name="Rea M.C."/>
            <person name="O'Sullivan O."/>
            <person name="Ritari J."/>
            <person name="Douillard F.P."/>
            <person name="Paul Ross R."/>
            <person name="Yang R."/>
            <person name="Briner A.E."/>
            <person name="Felis G.E."/>
            <person name="de Vos W.M."/>
            <person name="Barrangou R."/>
            <person name="Klaenhammer T.R."/>
            <person name="Caufield P.W."/>
            <person name="Cui Y."/>
            <person name="Zhang H."/>
            <person name="O'Toole P.W."/>
        </authorList>
    </citation>
    <scope>NUCLEOTIDE SEQUENCE [LARGE SCALE GENOMIC DNA]</scope>
    <source>
        <strain evidence="3 4">DSM 10532</strain>
    </source>
</reference>
<feature type="domain" description="PRD" evidence="2">
    <location>
        <begin position="166"/>
        <end position="277"/>
    </location>
</feature>
<dbReference type="InterPro" id="IPR036634">
    <property type="entry name" value="PRD_sf"/>
</dbReference>
<comment type="caution">
    <text evidence="3">The sequence shown here is derived from an EMBL/GenBank/DDBJ whole genome shotgun (WGS) entry which is preliminary data.</text>
</comment>
<dbReference type="SMART" id="SM01061">
    <property type="entry name" value="CAT_RBD"/>
    <property type="match status" value="1"/>
</dbReference>
<dbReference type="PANTHER" id="PTHR30185">
    <property type="entry name" value="CRYPTIC BETA-GLUCOSIDE BGL OPERON ANTITERMINATOR"/>
    <property type="match status" value="1"/>
</dbReference>
<dbReference type="GO" id="GO:0003723">
    <property type="term" value="F:RNA binding"/>
    <property type="evidence" value="ECO:0007669"/>
    <property type="project" value="InterPro"/>
</dbReference>
<dbReference type="Pfam" id="PF03123">
    <property type="entry name" value="CAT_RBD"/>
    <property type="match status" value="1"/>
</dbReference>
<protein>
    <submittedName>
        <fullName evidence="3">Bglg family transcriptional antiterminator</fullName>
    </submittedName>
</protein>
<dbReference type="AlphaFoldDB" id="A0A0R1NXX2"/>
<evidence type="ECO:0000313" key="3">
    <source>
        <dbReference type="EMBL" id="KRL25037.1"/>
    </source>
</evidence>
<name>A0A0R1NXX2_9LACO</name>
<dbReference type="eggNOG" id="COG3711">
    <property type="taxonomic scope" value="Bacteria"/>
</dbReference>
<dbReference type="PROSITE" id="PS51372">
    <property type="entry name" value="PRD_2"/>
    <property type="match status" value="2"/>
</dbReference>
<proteinExistence type="predicted"/>